<dbReference type="EMBL" id="MSJM01000003">
    <property type="protein sequence ID" value="OLF48130.1"/>
    <property type="molecule type" value="Genomic_DNA"/>
</dbReference>
<dbReference type="RefSeq" id="WP_075104483.1">
    <property type="nucleotide sequence ID" value="NZ_MSJM01000003.1"/>
</dbReference>
<feature type="chain" id="PRO_5039067760" evidence="1">
    <location>
        <begin position="22"/>
        <end position="485"/>
    </location>
</feature>
<dbReference type="OrthoDB" id="1762678at2"/>
<feature type="signal peptide" evidence="1">
    <location>
        <begin position="1"/>
        <end position="21"/>
    </location>
</feature>
<evidence type="ECO:0000313" key="3">
    <source>
        <dbReference type="Proteomes" id="UP000186890"/>
    </source>
</evidence>
<accession>A0A1Q8E8L0</accession>
<proteinExistence type="predicted"/>
<gene>
    <name evidence="2" type="ORF">BU202_03825</name>
</gene>
<evidence type="ECO:0000313" key="2">
    <source>
        <dbReference type="EMBL" id="OLF48130.1"/>
    </source>
</evidence>
<dbReference type="Proteomes" id="UP000186890">
    <property type="component" value="Unassembled WGS sequence"/>
</dbReference>
<evidence type="ECO:0000256" key="1">
    <source>
        <dbReference type="SAM" id="SignalP"/>
    </source>
</evidence>
<protein>
    <submittedName>
        <fullName evidence="2">Uncharacterized protein</fullName>
    </submittedName>
</protein>
<reference evidence="3" key="1">
    <citation type="submission" date="2016-12" db="EMBL/GenBank/DDBJ databases">
        <authorList>
            <person name="Gulvik C.A."/>
        </authorList>
    </citation>
    <scope>NUCLEOTIDE SEQUENCE [LARGE SCALE GENOMIC DNA]</scope>
    <source>
        <strain evidence="3">NED12-00049-6B</strain>
    </source>
</reference>
<organism evidence="2 3">
    <name type="scientific">Streptococcus cuniculi</name>
    <dbReference type="NCBI Taxonomy" id="1432788"/>
    <lineage>
        <taxon>Bacteria</taxon>
        <taxon>Bacillati</taxon>
        <taxon>Bacillota</taxon>
        <taxon>Bacilli</taxon>
        <taxon>Lactobacillales</taxon>
        <taxon>Streptococcaceae</taxon>
        <taxon>Streptococcus</taxon>
    </lineage>
</organism>
<keyword evidence="1" id="KW-0732">Signal</keyword>
<dbReference type="AlphaFoldDB" id="A0A1Q8E8L0"/>
<comment type="caution">
    <text evidence="2">The sequence shown here is derived from an EMBL/GenBank/DDBJ whole genome shotgun (WGS) entry which is preliminary data.</text>
</comment>
<keyword evidence="3" id="KW-1185">Reference proteome</keyword>
<sequence length="485" mass="54254">MKKRIICCIVLIGCLVGIHVAADTIEMEITTPSISQSRIAPERDFYVIGKLNGTVPQDATLSVELYKAGATTPIRVVETRGKSNQSMNVNYPLLSYYASDDRTPLYSAMMPDLVYDAEDSSSIQAIWNKAYFTDRTFTALLAGGEYSTDVNLIDKNGRPIEKLKSGQYLLVVTMRDTNGNIQGRTQKNIAIDHAKDRMLARFSPSNHFENIKEFSEQRGYELFLDPFPGYWSPSNYIPELSGSPIFAEILPKWRLADAQEYQSGVAHFVIYNVSDTSATYNVEVGTLQHQGVINDNKRMQSYYYSFGEPLLPNGVKSTIVKFEQGDKLQITRVDNTGQLSVKDNYMDANTFNQLVSYDIDMADGTVIHDGDKLSFNGVVTPIQNSLSDIEKRGDGTYVMQNKILSVDYKIVDTASGTVYASQSKNVGIDRMIDNKVRNSIFEFRHEVQFPKGLVGKNISVLIEAKDIYGQTVSGTQEKIPVEVLR</sequence>
<name>A0A1Q8E8L0_9STRE</name>